<feature type="domain" description="3-hydroxyisobutyrate dehydrogenase-like NAD-binding" evidence="4">
    <location>
        <begin position="186"/>
        <end position="300"/>
    </location>
</feature>
<dbReference type="InterPro" id="IPR029154">
    <property type="entry name" value="HIBADH-like_NADP-bd"/>
</dbReference>
<name>A0ABZ2WTP3_9HYPO</name>
<dbReference type="InterPro" id="IPR015815">
    <property type="entry name" value="HIBADH-related"/>
</dbReference>
<dbReference type="InterPro" id="IPR002204">
    <property type="entry name" value="3-OH-isobutyrate_DH-rel_CS"/>
</dbReference>
<dbReference type="PANTHER" id="PTHR22981">
    <property type="entry name" value="3-HYDROXYISOBUTYRATE DEHYDROGENASE-RELATED"/>
    <property type="match status" value="1"/>
</dbReference>
<dbReference type="Gene3D" id="3.40.50.720">
    <property type="entry name" value="NAD(P)-binding Rossmann-like Domain"/>
    <property type="match status" value="1"/>
</dbReference>
<dbReference type="InterPro" id="IPR013328">
    <property type="entry name" value="6PGD_dom2"/>
</dbReference>
<dbReference type="Pfam" id="PF03446">
    <property type="entry name" value="NAD_binding_2"/>
    <property type="match status" value="1"/>
</dbReference>
<reference evidence="5 6" key="1">
    <citation type="submission" date="2024-04" db="EMBL/GenBank/DDBJ databases">
        <title>Complete genome sequence of Fusarium acuminatum.</title>
        <authorList>
            <person name="Lan B."/>
        </authorList>
    </citation>
    <scope>NUCLEOTIDE SEQUENCE [LARGE SCALE GENOMIC DNA]</scope>
    <source>
        <strain evidence="5">1A</strain>
    </source>
</reference>
<keyword evidence="1" id="KW-0560">Oxidoreductase</keyword>
<evidence type="ECO:0000259" key="3">
    <source>
        <dbReference type="Pfam" id="PF03446"/>
    </source>
</evidence>
<dbReference type="SUPFAM" id="SSF51735">
    <property type="entry name" value="NAD(P)-binding Rossmann-fold domains"/>
    <property type="match status" value="1"/>
</dbReference>
<protein>
    <submittedName>
        <fullName evidence="5">NAD binding domain of 6-phosphogluconate dehydrogenase-domain-containing protein</fullName>
    </submittedName>
</protein>
<dbReference type="PIRSF" id="PIRSF000103">
    <property type="entry name" value="HIBADH"/>
    <property type="match status" value="1"/>
</dbReference>
<dbReference type="PROSITE" id="PS00895">
    <property type="entry name" value="3_HYDROXYISOBUT_DH"/>
    <property type="match status" value="1"/>
</dbReference>
<evidence type="ECO:0000313" key="6">
    <source>
        <dbReference type="Proteomes" id="UP001489902"/>
    </source>
</evidence>
<dbReference type="PANTHER" id="PTHR22981:SF81">
    <property type="entry name" value="DEHYDROGENASE, PUTATIVE-RELATED"/>
    <property type="match status" value="1"/>
</dbReference>
<accession>A0ABZ2WTP3</accession>
<dbReference type="EMBL" id="CP151262">
    <property type="protein sequence ID" value="WZH44127.1"/>
    <property type="molecule type" value="Genomic_DNA"/>
</dbReference>
<evidence type="ECO:0000256" key="2">
    <source>
        <dbReference type="ARBA" id="ARBA00023027"/>
    </source>
</evidence>
<sequence length="323" mass="34091">MEQPLKLGFVGLGAMGLPMASNLISKSPEGSVLFIYDISTEITKQLADKHKDSVEMCKSAREVAQRAVSDSCNSHFASLPEGSHVRIVYLDSSSGILGIDLAARVLVDCSTIDTETCLHVAAEVRNLHPSVSFYDAPVSGGTLGAESGSLTIMLGCSDDGSDAQYPLVYGLLSLMGDNVVPCGGLGMGLTAKLCNNYCSGLIALATAEAMNIGIRSGMNPKLLSRVFANSTAQSTICDKWNPVPGVCPDAPASKGYKGGFKVQLMAKDFGLAVSEAEKVDARLLLGNAGLEAYRSASQDPNCRDLDSRVLFRFIGGNEDWAHK</sequence>
<dbReference type="InterPro" id="IPR008927">
    <property type="entry name" value="6-PGluconate_DH-like_C_sf"/>
</dbReference>
<dbReference type="InterPro" id="IPR036291">
    <property type="entry name" value="NAD(P)-bd_dom_sf"/>
</dbReference>
<organism evidence="5 6">
    <name type="scientific">Fusarium acuminatum</name>
    <dbReference type="NCBI Taxonomy" id="5515"/>
    <lineage>
        <taxon>Eukaryota</taxon>
        <taxon>Fungi</taxon>
        <taxon>Dikarya</taxon>
        <taxon>Ascomycota</taxon>
        <taxon>Pezizomycotina</taxon>
        <taxon>Sordariomycetes</taxon>
        <taxon>Hypocreomycetidae</taxon>
        <taxon>Hypocreales</taxon>
        <taxon>Nectriaceae</taxon>
        <taxon>Fusarium</taxon>
        <taxon>Fusarium tricinctum species complex</taxon>
    </lineage>
</organism>
<evidence type="ECO:0000256" key="1">
    <source>
        <dbReference type="ARBA" id="ARBA00023002"/>
    </source>
</evidence>
<proteinExistence type="predicted"/>
<evidence type="ECO:0000259" key="4">
    <source>
        <dbReference type="Pfam" id="PF14833"/>
    </source>
</evidence>
<dbReference type="SUPFAM" id="SSF48179">
    <property type="entry name" value="6-phosphogluconate dehydrogenase C-terminal domain-like"/>
    <property type="match status" value="1"/>
</dbReference>
<keyword evidence="6" id="KW-1185">Reference proteome</keyword>
<keyword evidence="2" id="KW-0520">NAD</keyword>
<feature type="domain" description="6-phosphogluconate dehydrogenase NADP-binding" evidence="3">
    <location>
        <begin position="6"/>
        <end position="182"/>
    </location>
</feature>
<evidence type="ECO:0000313" key="5">
    <source>
        <dbReference type="EMBL" id="WZH44127.1"/>
    </source>
</evidence>
<dbReference type="Pfam" id="PF14833">
    <property type="entry name" value="NAD_binding_11"/>
    <property type="match status" value="1"/>
</dbReference>
<dbReference type="Gene3D" id="1.10.1040.10">
    <property type="entry name" value="N-(1-d-carboxylethyl)-l-norvaline Dehydrogenase, domain 2"/>
    <property type="match status" value="1"/>
</dbReference>
<dbReference type="InterPro" id="IPR006115">
    <property type="entry name" value="6PGDH_NADP-bd"/>
</dbReference>
<gene>
    <name evidence="5" type="ORF">QYS62_005143</name>
</gene>
<dbReference type="Proteomes" id="UP001489902">
    <property type="component" value="Chromosome 3"/>
</dbReference>